<dbReference type="EMBL" id="BART01017827">
    <property type="protein sequence ID" value="GAG82485.1"/>
    <property type="molecule type" value="Genomic_DNA"/>
</dbReference>
<sequence>MKRVIALLLIAPFLIPVTANAFLWDSKTYQGGETPNAVCRHETLFCAFVLNDRYNVRVAYGWPSGVLKEGEAHVQAQALVKDKWLWLVMKGRECNFGNQDFFDPPLGNSKPFLVSRLLTLNEYVQAMHKWAIEERLLWESFQLYKKQQLEKGK</sequence>
<evidence type="ECO:0000313" key="1">
    <source>
        <dbReference type="EMBL" id="GAG82485.1"/>
    </source>
</evidence>
<proteinExistence type="predicted"/>
<reference evidence="1" key="1">
    <citation type="journal article" date="2014" name="Front. Microbiol.">
        <title>High frequency of phylogenetically diverse reductive dehalogenase-homologous genes in deep subseafloor sedimentary metagenomes.</title>
        <authorList>
            <person name="Kawai M."/>
            <person name="Futagami T."/>
            <person name="Toyoda A."/>
            <person name="Takaki Y."/>
            <person name="Nishi S."/>
            <person name="Hori S."/>
            <person name="Arai W."/>
            <person name="Tsubouchi T."/>
            <person name="Morono Y."/>
            <person name="Uchiyama I."/>
            <person name="Ito T."/>
            <person name="Fujiyama A."/>
            <person name="Inagaki F."/>
            <person name="Takami H."/>
        </authorList>
    </citation>
    <scope>NUCLEOTIDE SEQUENCE</scope>
    <source>
        <strain evidence="1">Expedition CK06-06</strain>
    </source>
</reference>
<name>X1AIL0_9ZZZZ</name>
<protein>
    <submittedName>
        <fullName evidence="1">Uncharacterized protein</fullName>
    </submittedName>
</protein>
<accession>X1AIL0</accession>
<gene>
    <name evidence="1" type="ORF">S01H4_33805</name>
</gene>
<organism evidence="1">
    <name type="scientific">marine sediment metagenome</name>
    <dbReference type="NCBI Taxonomy" id="412755"/>
    <lineage>
        <taxon>unclassified sequences</taxon>
        <taxon>metagenomes</taxon>
        <taxon>ecological metagenomes</taxon>
    </lineage>
</organism>
<comment type="caution">
    <text evidence="1">The sequence shown here is derived from an EMBL/GenBank/DDBJ whole genome shotgun (WGS) entry which is preliminary data.</text>
</comment>
<dbReference type="AlphaFoldDB" id="X1AIL0"/>